<evidence type="ECO:0000259" key="2">
    <source>
        <dbReference type="Pfam" id="PF12969"/>
    </source>
</evidence>
<dbReference type="EMBL" id="JBHSGP010000014">
    <property type="protein sequence ID" value="MFC4722352.1"/>
    <property type="molecule type" value="Genomic_DNA"/>
</dbReference>
<dbReference type="Gene3D" id="2.60.120.1130">
    <property type="match status" value="1"/>
</dbReference>
<evidence type="ECO:0000313" key="3">
    <source>
        <dbReference type="EMBL" id="MFC4722352.1"/>
    </source>
</evidence>
<dbReference type="Pfam" id="PF01841">
    <property type="entry name" value="Transglut_core"/>
    <property type="match status" value="1"/>
</dbReference>
<dbReference type="Pfam" id="PF12969">
    <property type="entry name" value="DUF3857"/>
    <property type="match status" value="1"/>
</dbReference>
<proteinExistence type="predicted"/>
<feature type="domain" description="DUF3857" evidence="2">
    <location>
        <begin position="67"/>
        <end position="192"/>
    </location>
</feature>
<organism evidence="3 4">
    <name type="scientific">Geojedonia litorea</name>
    <dbReference type="NCBI Taxonomy" id="1268269"/>
    <lineage>
        <taxon>Bacteria</taxon>
        <taxon>Pseudomonadati</taxon>
        <taxon>Bacteroidota</taxon>
        <taxon>Flavobacteriia</taxon>
        <taxon>Flavobacteriales</taxon>
        <taxon>Flavobacteriaceae</taxon>
        <taxon>Geojedonia</taxon>
    </lineage>
</organism>
<gene>
    <name evidence="3" type="ORF">ACFO5O_08465</name>
</gene>
<dbReference type="Gene3D" id="3.10.620.30">
    <property type="match status" value="1"/>
</dbReference>
<dbReference type="RefSeq" id="WP_387962786.1">
    <property type="nucleotide sequence ID" value="NZ_JBHSGP010000014.1"/>
</dbReference>
<feature type="domain" description="Transglutaminase-like" evidence="1">
    <location>
        <begin position="324"/>
        <end position="395"/>
    </location>
</feature>
<reference evidence="4" key="1">
    <citation type="journal article" date="2019" name="Int. J. Syst. Evol. Microbiol.">
        <title>The Global Catalogue of Microorganisms (GCM) 10K type strain sequencing project: providing services to taxonomists for standard genome sequencing and annotation.</title>
        <authorList>
            <consortium name="The Broad Institute Genomics Platform"/>
            <consortium name="The Broad Institute Genome Sequencing Center for Infectious Disease"/>
            <person name="Wu L."/>
            <person name="Ma J."/>
        </authorList>
    </citation>
    <scope>NUCLEOTIDE SEQUENCE [LARGE SCALE GENOMIC DNA]</scope>
    <source>
        <strain evidence="4">CCUG 63682</strain>
    </source>
</reference>
<name>A0ABV9N294_9FLAO</name>
<evidence type="ECO:0000313" key="4">
    <source>
        <dbReference type="Proteomes" id="UP001595953"/>
    </source>
</evidence>
<protein>
    <submittedName>
        <fullName evidence="3">DUF3857 domain-containing protein</fullName>
    </submittedName>
</protein>
<comment type="caution">
    <text evidence="3">The sequence shown here is derived from an EMBL/GenBank/DDBJ whole genome shotgun (WGS) entry which is preliminary data.</text>
</comment>
<dbReference type="InterPro" id="IPR002931">
    <property type="entry name" value="Transglutaminase-like"/>
</dbReference>
<sequence length="673" mass="77424">MKHLILSAFIVICCYTLDAQNFKFGKISEEELKEKIHPLDSSTSAAVLYKKETVRFDYIQGDGFVQKREVHERIKIYNKDGFDWATRKVRLYNRSNANSENLQSLKGYTYNLIDGKIVEDKLKKDGMFEEVANKYWKFESFTMPNIKEGCVIEFEYEIVSPYLSIDDIDFQYTIPINQLEISVKTPEYFIYNKLQNPRALYVPRLAESTKNNFLTFNDKSRTNANKIGPTSTSFSQSKIDYKDNIILSNESNIPALKAEPLVDNLDNYRSKLILEHTATRYPNEAIKTYSSSWDDVTRTIYDSPEFGSQLDRTGYYDDDINALLAGVTDNLKKAYLIYEFVKSKVKWNNFIGFTSEKGVRSAYKEGAGNSADINLMLVSMLRYAGLKADPVLVSTKNNGIPLFPTRQGFNYVICLVETPEFSALLDATEPYSTINTLPLRTLNWQGRVIRENGSSDWINLTPTVNSSEMIALNVKINPDLTIEGNVRSQTTNYLAMRFRDRFVNLNPEEYVKYLEKDKGQLVVSDLQIENAQLAAEPIKVSYNYTLGDGIEEIGDKLYFSPLLFLTTKENPFKQNHRNYPIDLNHPISDKYMINIMLPDGYKVEYLPKNEKFQFNGETGEFSYLAKENGKYLQLSINFALNTSLVLSSDYDFFKNFYSLLVEKQSEKIVLTKI</sequence>
<keyword evidence="4" id="KW-1185">Reference proteome</keyword>
<accession>A0ABV9N294</accession>
<evidence type="ECO:0000259" key="1">
    <source>
        <dbReference type="Pfam" id="PF01841"/>
    </source>
</evidence>
<dbReference type="Proteomes" id="UP001595953">
    <property type="component" value="Unassembled WGS sequence"/>
</dbReference>
<dbReference type="Gene3D" id="2.60.40.3140">
    <property type="match status" value="1"/>
</dbReference>
<dbReference type="InterPro" id="IPR024618">
    <property type="entry name" value="DUF3857"/>
</dbReference>